<dbReference type="InterPro" id="IPR036047">
    <property type="entry name" value="F-box-like_dom_sf"/>
</dbReference>
<proteinExistence type="predicted"/>
<accession>A0A165QT03</accession>
<dbReference type="OrthoDB" id="3155440at2759"/>
<evidence type="ECO:0000313" key="2">
    <source>
        <dbReference type="EMBL" id="KZW04031.1"/>
    </source>
</evidence>
<evidence type="ECO:0000259" key="1">
    <source>
        <dbReference type="Pfam" id="PF00646"/>
    </source>
</evidence>
<dbReference type="EMBL" id="KV425882">
    <property type="protein sequence ID" value="KZW04031.1"/>
    <property type="molecule type" value="Genomic_DNA"/>
</dbReference>
<dbReference type="Pfam" id="PF00646">
    <property type="entry name" value="F-box"/>
    <property type="match status" value="1"/>
</dbReference>
<organism evidence="2 3">
    <name type="scientific">Exidia glandulosa HHB12029</name>
    <dbReference type="NCBI Taxonomy" id="1314781"/>
    <lineage>
        <taxon>Eukaryota</taxon>
        <taxon>Fungi</taxon>
        <taxon>Dikarya</taxon>
        <taxon>Basidiomycota</taxon>
        <taxon>Agaricomycotina</taxon>
        <taxon>Agaricomycetes</taxon>
        <taxon>Auriculariales</taxon>
        <taxon>Exidiaceae</taxon>
        <taxon>Exidia</taxon>
    </lineage>
</organism>
<dbReference type="InterPro" id="IPR001810">
    <property type="entry name" value="F-box_dom"/>
</dbReference>
<dbReference type="AlphaFoldDB" id="A0A165QT03"/>
<keyword evidence="3" id="KW-1185">Reference proteome</keyword>
<dbReference type="Gene3D" id="1.20.1280.50">
    <property type="match status" value="1"/>
</dbReference>
<dbReference type="InParanoid" id="A0A165QT03"/>
<dbReference type="STRING" id="1314781.A0A165QT03"/>
<gene>
    <name evidence="2" type="ORF">EXIGLDRAFT_716048</name>
</gene>
<dbReference type="Proteomes" id="UP000077266">
    <property type="component" value="Unassembled WGS sequence"/>
</dbReference>
<dbReference type="SUPFAM" id="SSF81383">
    <property type="entry name" value="F-box domain"/>
    <property type="match status" value="1"/>
</dbReference>
<sequence>MRPAEPPVLLPASPAVPKSSTKSVLKAAKTPALAARSSLSDELWTHVFASFSLRDLLCASFVCVRWRRAILSTPRLWSVIDELSPRAQPGLPTFLKRSRDLEVDVTLDIDLATTADPGSLFQTLALHMHRVRSLSISLACYEYNHCRFVQYVLQEEAPVLRYLRIVSESFLPITPTLFKGNAPRLSEVCLSIYSLPALCPALSAVTTFASCDAGVNAIMVSDARKVFTCCPAVETLHLDAPLRDGASSALKKGSLKGSPYVIATIMDPNRPLTTLTVPEFFNSTLPFTLRTLEHESIERIIIHKVSTETCNFIFKRMAAVEHLTFVRLRGNSHIMAVDANGRQRIFPGAPSAALDSLLSSKQFDILEHLTTLAIPDTLDVKDANALFSGAAAQLTALTILVGSEYRPWSSSSVFAFVLGPCVGWQFPMLELLRLSTANPIGMIAPHNPVASLPAQDIAAFLHLVLKFTTTIKLPRLVLDGVHLDRLKKSPLIPLTVPELTSLVKVIDVVS</sequence>
<feature type="domain" description="F-box" evidence="1">
    <location>
        <begin position="37"/>
        <end position="75"/>
    </location>
</feature>
<protein>
    <recommendedName>
        <fullName evidence="1">F-box domain-containing protein</fullName>
    </recommendedName>
</protein>
<name>A0A165QT03_EXIGL</name>
<dbReference type="CDD" id="cd09917">
    <property type="entry name" value="F-box_SF"/>
    <property type="match status" value="1"/>
</dbReference>
<reference evidence="2 3" key="1">
    <citation type="journal article" date="2016" name="Mol. Biol. Evol.">
        <title>Comparative Genomics of Early-Diverging Mushroom-Forming Fungi Provides Insights into the Origins of Lignocellulose Decay Capabilities.</title>
        <authorList>
            <person name="Nagy L.G."/>
            <person name="Riley R."/>
            <person name="Tritt A."/>
            <person name="Adam C."/>
            <person name="Daum C."/>
            <person name="Floudas D."/>
            <person name="Sun H."/>
            <person name="Yadav J.S."/>
            <person name="Pangilinan J."/>
            <person name="Larsson K.H."/>
            <person name="Matsuura K."/>
            <person name="Barry K."/>
            <person name="Labutti K."/>
            <person name="Kuo R."/>
            <person name="Ohm R.A."/>
            <person name="Bhattacharya S.S."/>
            <person name="Shirouzu T."/>
            <person name="Yoshinaga Y."/>
            <person name="Martin F.M."/>
            <person name="Grigoriev I.V."/>
            <person name="Hibbett D.S."/>
        </authorList>
    </citation>
    <scope>NUCLEOTIDE SEQUENCE [LARGE SCALE GENOMIC DNA]</scope>
    <source>
        <strain evidence="2 3">HHB12029</strain>
    </source>
</reference>
<evidence type="ECO:0000313" key="3">
    <source>
        <dbReference type="Proteomes" id="UP000077266"/>
    </source>
</evidence>